<evidence type="ECO:0000256" key="6">
    <source>
        <dbReference type="ARBA" id="ARBA00022729"/>
    </source>
</evidence>
<protein>
    <recommendedName>
        <fullName evidence="4">Glutathione-binding protein GsiB</fullName>
    </recommendedName>
</protein>
<evidence type="ECO:0000313" key="11">
    <source>
        <dbReference type="Proteomes" id="UP000094784"/>
    </source>
</evidence>
<reference evidence="10 11" key="1">
    <citation type="submission" date="2016-09" db="EMBL/GenBank/DDBJ databases">
        <title>Draft genome sequence of the soil isolate, Lysinibacillus fusiformis M5, a potential hypoxanthine producer.</title>
        <authorList>
            <person name="Gallegos-Monterrosa R."/>
            <person name="Maroti G."/>
            <person name="Balint B."/>
            <person name="Kovacs A.T."/>
        </authorList>
    </citation>
    <scope>NUCLEOTIDE SEQUENCE [LARGE SCALE GENOMIC DNA]</scope>
    <source>
        <strain evidence="10 11">M5</strain>
    </source>
</reference>
<name>A0A1E4R2F8_9BACI</name>
<sequence length="527" mass="58457">MNYVKKWVFVILCTLLLAACAEKDNSNASNTGEKSTTDSGKASSKNELVIAVNENFISMDPHNTGDTNSGSVQETMLEGLLGFDADGQIIKVLAEDYTISEDALEYTFKLQEGVTFHDGEQFNAEAVKANIERIMNDESLRLYSRGFSLISHVEILGDYDIKVTLKEPYGPMITRFGVAKMISPKMIKENVADIPKKPVGTGPYQFVEWVQGDHLTIEKFDGYWGGGDRVSKITYKPVPENGSRVAMLKAGDAQVIYPVPAQNIDELSNHKDVEVNKVPSTIAHYVSLNTYKKPLNDSKVRQAFNYAVDKEAYLKVVNAGLGLPLDSIIPSKTVYYKQQKMYEHNIEKAKALLAEAGYPDGFDIEIWGNTNSDTMKGMQFIQQQLGQIGVKVAIKSMEEGTLSDEIYGAQTPDDAKLQMWYVSWSAYASDITNATKPLFHSVSFPPNGANTAYYHNTEADQIMDEANSISDVDRQAELYEKLQEIVYQDTPWIFLGVDEVVYGVRSNVSGVLVNPTGGLDVKNAKVE</sequence>
<dbReference type="Pfam" id="PF00496">
    <property type="entry name" value="SBP_bac_5"/>
    <property type="match status" value="1"/>
</dbReference>
<dbReference type="OrthoDB" id="9796817at2"/>
<comment type="subcellular location">
    <subcellularLocation>
        <location evidence="2">Periplasm</location>
    </subcellularLocation>
</comment>
<evidence type="ECO:0000256" key="3">
    <source>
        <dbReference type="ARBA" id="ARBA00005695"/>
    </source>
</evidence>
<dbReference type="InterPro" id="IPR039424">
    <property type="entry name" value="SBP_5"/>
</dbReference>
<evidence type="ECO:0000313" key="10">
    <source>
        <dbReference type="EMBL" id="ODV54663.1"/>
    </source>
</evidence>
<accession>A0A1E4R2F8</accession>
<gene>
    <name evidence="10" type="ORF">BG258_01575</name>
</gene>
<dbReference type="SUPFAM" id="SSF53850">
    <property type="entry name" value="Periplasmic binding protein-like II"/>
    <property type="match status" value="1"/>
</dbReference>
<dbReference type="GO" id="GO:0042938">
    <property type="term" value="P:dipeptide transport"/>
    <property type="evidence" value="ECO:0007669"/>
    <property type="project" value="TreeGrafter"/>
</dbReference>
<organism evidence="10 11">
    <name type="scientific">Lysinibacillus fusiformis</name>
    <dbReference type="NCBI Taxonomy" id="28031"/>
    <lineage>
        <taxon>Bacteria</taxon>
        <taxon>Bacillati</taxon>
        <taxon>Bacillota</taxon>
        <taxon>Bacilli</taxon>
        <taxon>Bacillales</taxon>
        <taxon>Bacillaceae</taxon>
        <taxon>Lysinibacillus</taxon>
    </lineage>
</organism>
<feature type="domain" description="Solute-binding protein family 5" evidence="9">
    <location>
        <begin position="89"/>
        <end position="442"/>
    </location>
</feature>
<dbReference type="PIRSF" id="PIRSF002741">
    <property type="entry name" value="MppA"/>
    <property type="match status" value="1"/>
</dbReference>
<dbReference type="CDD" id="cd08499">
    <property type="entry name" value="PBP2_Ylib_like"/>
    <property type="match status" value="1"/>
</dbReference>
<dbReference type="GO" id="GO:0043190">
    <property type="term" value="C:ATP-binding cassette (ABC) transporter complex"/>
    <property type="evidence" value="ECO:0007669"/>
    <property type="project" value="InterPro"/>
</dbReference>
<dbReference type="RefSeq" id="WP_069479926.1">
    <property type="nucleotide sequence ID" value="NZ_KV766182.1"/>
</dbReference>
<dbReference type="InterPro" id="IPR000914">
    <property type="entry name" value="SBP_5_dom"/>
</dbReference>
<dbReference type="GO" id="GO:0030288">
    <property type="term" value="C:outer membrane-bounded periplasmic space"/>
    <property type="evidence" value="ECO:0007669"/>
    <property type="project" value="TreeGrafter"/>
</dbReference>
<comment type="similarity">
    <text evidence="3">Belongs to the bacterial solute-binding protein 5 family.</text>
</comment>
<dbReference type="Gene3D" id="3.40.190.10">
    <property type="entry name" value="Periplasmic binding protein-like II"/>
    <property type="match status" value="1"/>
</dbReference>
<dbReference type="PANTHER" id="PTHR30290:SF32">
    <property type="entry name" value="GLUTATHIONE-BINDING PROTEIN GSIB"/>
    <property type="match status" value="1"/>
</dbReference>
<dbReference type="InterPro" id="IPR030678">
    <property type="entry name" value="Peptide/Ni-bd"/>
</dbReference>
<keyword evidence="5" id="KW-0813">Transport</keyword>
<evidence type="ECO:0000256" key="5">
    <source>
        <dbReference type="ARBA" id="ARBA00022448"/>
    </source>
</evidence>
<comment type="function">
    <text evidence="1">Part of the ABC transporter complex GsiABCD involved in glutathione import. Binds glutathione.</text>
</comment>
<evidence type="ECO:0000256" key="8">
    <source>
        <dbReference type="SAM" id="SignalP"/>
    </source>
</evidence>
<proteinExistence type="inferred from homology"/>
<evidence type="ECO:0000259" key="9">
    <source>
        <dbReference type="Pfam" id="PF00496"/>
    </source>
</evidence>
<dbReference type="PANTHER" id="PTHR30290">
    <property type="entry name" value="PERIPLASMIC BINDING COMPONENT OF ABC TRANSPORTER"/>
    <property type="match status" value="1"/>
</dbReference>
<keyword evidence="6 8" id="KW-0732">Signal</keyword>
<dbReference type="AlphaFoldDB" id="A0A1E4R2F8"/>
<dbReference type="Proteomes" id="UP000094784">
    <property type="component" value="Unassembled WGS sequence"/>
</dbReference>
<keyword evidence="7" id="KW-0574">Periplasm</keyword>
<evidence type="ECO:0000256" key="2">
    <source>
        <dbReference type="ARBA" id="ARBA00004418"/>
    </source>
</evidence>
<feature type="signal peptide" evidence="8">
    <location>
        <begin position="1"/>
        <end position="21"/>
    </location>
</feature>
<evidence type="ECO:0000256" key="1">
    <source>
        <dbReference type="ARBA" id="ARBA00003489"/>
    </source>
</evidence>
<dbReference type="PROSITE" id="PS51257">
    <property type="entry name" value="PROKAR_LIPOPROTEIN"/>
    <property type="match status" value="1"/>
</dbReference>
<evidence type="ECO:0000256" key="7">
    <source>
        <dbReference type="ARBA" id="ARBA00022764"/>
    </source>
</evidence>
<dbReference type="EMBL" id="MECQ01000001">
    <property type="protein sequence ID" value="ODV54663.1"/>
    <property type="molecule type" value="Genomic_DNA"/>
</dbReference>
<dbReference type="Gene3D" id="3.10.105.10">
    <property type="entry name" value="Dipeptide-binding Protein, Domain 3"/>
    <property type="match status" value="1"/>
</dbReference>
<comment type="caution">
    <text evidence="10">The sequence shown here is derived from an EMBL/GenBank/DDBJ whole genome shotgun (WGS) entry which is preliminary data.</text>
</comment>
<dbReference type="Gene3D" id="3.90.76.10">
    <property type="entry name" value="Dipeptide-binding Protein, Domain 1"/>
    <property type="match status" value="1"/>
</dbReference>
<dbReference type="GO" id="GO:1904680">
    <property type="term" value="F:peptide transmembrane transporter activity"/>
    <property type="evidence" value="ECO:0007669"/>
    <property type="project" value="TreeGrafter"/>
</dbReference>
<feature type="chain" id="PRO_5038588029" description="Glutathione-binding protein GsiB" evidence="8">
    <location>
        <begin position="22"/>
        <end position="527"/>
    </location>
</feature>
<evidence type="ECO:0000256" key="4">
    <source>
        <dbReference type="ARBA" id="ARBA00017393"/>
    </source>
</evidence>